<name>A0A6A6TZT1_9PEZI</name>
<accession>A0A6A6TZT1</accession>
<dbReference type="AlphaFoldDB" id="A0A6A6TZT1"/>
<reference evidence="1" key="1">
    <citation type="journal article" date="2020" name="Stud. Mycol.">
        <title>101 Dothideomycetes genomes: a test case for predicting lifestyles and emergence of pathogens.</title>
        <authorList>
            <person name="Haridas S."/>
            <person name="Albert R."/>
            <person name="Binder M."/>
            <person name="Bloem J."/>
            <person name="Labutti K."/>
            <person name="Salamov A."/>
            <person name="Andreopoulos B."/>
            <person name="Baker S."/>
            <person name="Barry K."/>
            <person name="Bills G."/>
            <person name="Bluhm B."/>
            <person name="Cannon C."/>
            <person name="Castanera R."/>
            <person name="Culley D."/>
            <person name="Daum C."/>
            <person name="Ezra D."/>
            <person name="Gonzalez J."/>
            <person name="Henrissat B."/>
            <person name="Kuo A."/>
            <person name="Liang C."/>
            <person name="Lipzen A."/>
            <person name="Lutzoni F."/>
            <person name="Magnuson J."/>
            <person name="Mondo S."/>
            <person name="Nolan M."/>
            <person name="Ohm R."/>
            <person name="Pangilinan J."/>
            <person name="Park H.-J."/>
            <person name="Ramirez L."/>
            <person name="Alfaro M."/>
            <person name="Sun H."/>
            <person name="Tritt A."/>
            <person name="Yoshinaga Y."/>
            <person name="Zwiers L.-H."/>
            <person name="Turgeon B."/>
            <person name="Goodwin S."/>
            <person name="Spatafora J."/>
            <person name="Crous P."/>
            <person name="Grigoriev I."/>
        </authorList>
    </citation>
    <scope>NUCLEOTIDE SEQUENCE</scope>
    <source>
        <strain evidence="1">CBS 115976</strain>
    </source>
</reference>
<organism evidence="1 2">
    <name type="scientific">Microthyrium microscopicum</name>
    <dbReference type="NCBI Taxonomy" id="703497"/>
    <lineage>
        <taxon>Eukaryota</taxon>
        <taxon>Fungi</taxon>
        <taxon>Dikarya</taxon>
        <taxon>Ascomycota</taxon>
        <taxon>Pezizomycotina</taxon>
        <taxon>Dothideomycetes</taxon>
        <taxon>Dothideomycetes incertae sedis</taxon>
        <taxon>Microthyriales</taxon>
        <taxon>Microthyriaceae</taxon>
        <taxon>Microthyrium</taxon>
    </lineage>
</organism>
<keyword evidence="2" id="KW-1185">Reference proteome</keyword>
<dbReference type="Proteomes" id="UP000799302">
    <property type="component" value="Unassembled WGS sequence"/>
</dbReference>
<proteinExistence type="predicted"/>
<sequence length="601" mass="69165">MASTSTPFRLLDLPLELQLKVMYEVDIPADFVNLLLTHHSLYDLAKQYPSVIEAQKGTLKWVRYFKGFETDGYPPLSFGHWNPFNRLLHIAEYPRGAHSIKELDIIASDWTWDGTLYTSIGEDAKRLNNNKLLHGCPFVWRYLRNVQNATRRNKQNFWAANNTLLYSGIDGPPGPNPARALISEDDIFITNFTRAFVVFCLGMVLSLQPLDGLEHLIIYDTAMFLRVLSLVFGGSGRHLRLPRRISRLTIRDSKSGSAQHRCWNINISRRNHDQLAPRQIYHGDFAMIVSNLPIVELDIDLRHLKFSDDYWADDKSGRNPWRRVEKLTLRNHVPIAGHPLNEWLGQFTRLKHLTLGIFPRFSGTTEHGPVFLGDKIKQKLRSLVVESSRALHQDFDNRNLTLNYFKTPTVTINVFLLDSWLHDELVYARDHDVSIEWEQIPDKEPGKLGIRRHRDFGGRTTPFPSRVTSLTLPCPEDVYEDLYDRIKASVPQGCKRVILDISSDSRLSADDAYWYYLLQASFRQNEWSATRNFELLSVRLLVPFLRPIFEDLGIGLFAARGLVAVHQRCAATHRPPLNPPVVSWFAKPELKVQRDEASAPQ</sequence>
<protein>
    <submittedName>
        <fullName evidence="1">Uncharacterized protein</fullName>
    </submittedName>
</protein>
<evidence type="ECO:0000313" key="1">
    <source>
        <dbReference type="EMBL" id="KAF2664378.1"/>
    </source>
</evidence>
<gene>
    <name evidence="1" type="ORF">BT63DRAFT_444107</name>
</gene>
<dbReference type="EMBL" id="MU004243">
    <property type="protein sequence ID" value="KAF2664378.1"/>
    <property type="molecule type" value="Genomic_DNA"/>
</dbReference>
<evidence type="ECO:0000313" key="2">
    <source>
        <dbReference type="Proteomes" id="UP000799302"/>
    </source>
</evidence>